<dbReference type="Proteomes" id="UP001041814">
    <property type="component" value="Unassembled WGS sequence"/>
</dbReference>
<organism evidence="3 4">
    <name type="scientific">Rubrivivax gelatinosus</name>
    <name type="common">Rhodocyclus gelatinosus</name>
    <name type="synonym">Rhodopseudomonas gelatinosa</name>
    <dbReference type="NCBI Taxonomy" id="28068"/>
    <lineage>
        <taxon>Bacteria</taxon>
        <taxon>Pseudomonadati</taxon>
        <taxon>Pseudomonadota</taxon>
        <taxon>Betaproteobacteria</taxon>
        <taxon>Burkholderiales</taxon>
        <taxon>Sphaerotilaceae</taxon>
        <taxon>Rubrivivax</taxon>
    </lineage>
</organism>
<sequence>MKIGLHPEAEQDLLDAAAFYEREGSPALAARFVAEFKRMGALLTDQPEIGSPRSRGRRGLAMSIFPYTLIYRVEGDSLRILVVKHDSRRPGYGGSRS</sequence>
<keyword evidence="2" id="KW-1277">Toxin-antitoxin system</keyword>
<evidence type="ECO:0000313" key="3">
    <source>
        <dbReference type="EMBL" id="MBK1715069.1"/>
    </source>
</evidence>
<protein>
    <recommendedName>
        <fullName evidence="5">Plasmid stabilization system protein ParE</fullName>
    </recommendedName>
</protein>
<dbReference type="EMBL" id="NRRU01000095">
    <property type="protein sequence ID" value="MBK1715069.1"/>
    <property type="molecule type" value="Genomic_DNA"/>
</dbReference>
<dbReference type="Pfam" id="PF05016">
    <property type="entry name" value="ParE_toxin"/>
    <property type="match status" value="1"/>
</dbReference>
<gene>
    <name evidence="3" type="ORF">CKO43_20120</name>
</gene>
<name>A0ABS1E0D6_RUBGE</name>
<dbReference type="PANTHER" id="PTHR33755">
    <property type="entry name" value="TOXIN PARE1-RELATED"/>
    <property type="match status" value="1"/>
</dbReference>
<evidence type="ECO:0000313" key="4">
    <source>
        <dbReference type="Proteomes" id="UP001041814"/>
    </source>
</evidence>
<proteinExistence type="inferred from homology"/>
<evidence type="ECO:0000256" key="1">
    <source>
        <dbReference type="ARBA" id="ARBA00006226"/>
    </source>
</evidence>
<accession>A0ABS1E0D6</accession>
<dbReference type="InterPro" id="IPR051803">
    <property type="entry name" value="TA_system_RelE-like_toxin"/>
</dbReference>
<evidence type="ECO:0000256" key="2">
    <source>
        <dbReference type="ARBA" id="ARBA00022649"/>
    </source>
</evidence>
<dbReference type="InterPro" id="IPR035093">
    <property type="entry name" value="RelE/ParE_toxin_dom_sf"/>
</dbReference>
<evidence type="ECO:0008006" key="5">
    <source>
        <dbReference type="Google" id="ProtNLM"/>
    </source>
</evidence>
<comment type="similarity">
    <text evidence="1">Belongs to the RelE toxin family.</text>
</comment>
<keyword evidence="4" id="KW-1185">Reference proteome</keyword>
<reference evidence="3" key="1">
    <citation type="submission" date="2017-08" db="EMBL/GenBank/DDBJ databases">
        <authorList>
            <person name="Imhoff J.F."/>
            <person name="Rahn T."/>
            <person name="Kuenzel S."/>
            <person name="Neulinger S.C."/>
        </authorList>
    </citation>
    <scope>NUCLEOTIDE SEQUENCE</scope>
    <source>
        <strain evidence="3">IM 151</strain>
    </source>
</reference>
<dbReference type="InterPro" id="IPR007712">
    <property type="entry name" value="RelE/ParE_toxin"/>
</dbReference>
<dbReference type="RefSeq" id="WP_200228858.1">
    <property type="nucleotide sequence ID" value="NZ_NRRT01000025.1"/>
</dbReference>
<dbReference type="Gene3D" id="3.30.2310.20">
    <property type="entry name" value="RelE-like"/>
    <property type="match status" value="1"/>
</dbReference>
<comment type="caution">
    <text evidence="3">The sequence shown here is derived from an EMBL/GenBank/DDBJ whole genome shotgun (WGS) entry which is preliminary data.</text>
</comment>
<reference evidence="3" key="2">
    <citation type="journal article" date="2020" name="Microorganisms">
        <title>Osmotic Adaptation and Compatible Solute Biosynthesis of Phototrophic Bacteria as Revealed from Genome Analyses.</title>
        <authorList>
            <person name="Imhoff J.F."/>
            <person name="Rahn T."/>
            <person name="Kunzel S."/>
            <person name="Keller A."/>
            <person name="Neulinger S.C."/>
        </authorList>
    </citation>
    <scope>NUCLEOTIDE SEQUENCE</scope>
    <source>
        <strain evidence="3">IM 151</strain>
    </source>
</reference>